<organism evidence="1 2">
    <name type="scientific">Paraburkholderia lacunae</name>
    <dbReference type="NCBI Taxonomy" id="2211104"/>
    <lineage>
        <taxon>Bacteria</taxon>
        <taxon>Pseudomonadati</taxon>
        <taxon>Pseudomonadota</taxon>
        <taxon>Betaproteobacteria</taxon>
        <taxon>Burkholderiales</taxon>
        <taxon>Burkholderiaceae</taxon>
        <taxon>Paraburkholderia</taxon>
    </lineage>
</organism>
<proteinExistence type="predicted"/>
<dbReference type="EMBL" id="QHKS01000004">
    <property type="protein sequence ID" value="RDK03357.1"/>
    <property type="molecule type" value="Genomic_DNA"/>
</dbReference>
<evidence type="ECO:0000313" key="2">
    <source>
        <dbReference type="Proteomes" id="UP000254875"/>
    </source>
</evidence>
<protein>
    <submittedName>
        <fullName evidence="1">Uncharacterized protein</fullName>
    </submittedName>
</protein>
<dbReference type="OrthoDB" id="9133110at2"/>
<comment type="caution">
    <text evidence="1">The sequence shown here is derived from an EMBL/GenBank/DDBJ whole genome shotgun (WGS) entry which is preliminary data.</text>
</comment>
<dbReference type="RefSeq" id="WP_115100117.1">
    <property type="nucleotide sequence ID" value="NZ_QHKS01000004.1"/>
</dbReference>
<keyword evidence="2" id="KW-1185">Reference proteome</keyword>
<dbReference type="Proteomes" id="UP000254875">
    <property type="component" value="Unassembled WGS sequence"/>
</dbReference>
<gene>
    <name evidence="1" type="ORF">DLM46_07430</name>
</gene>
<accession>A0A370NCM2</accession>
<reference evidence="2" key="1">
    <citation type="submission" date="2018-05" db="EMBL/GenBank/DDBJ databases">
        <authorList>
            <person name="Feng T."/>
        </authorList>
    </citation>
    <scope>NUCLEOTIDE SEQUENCE [LARGE SCALE GENOMIC DNA]</scope>
    <source>
        <strain evidence="2">S27</strain>
    </source>
</reference>
<dbReference type="AlphaFoldDB" id="A0A370NCM2"/>
<name>A0A370NCM2_9BURK</name>
<sequence>MDAIKLKKYAELLEAEIRANLGKSKDVDWLAQYQPLLEAIKDARAGRIGQPRDLGLARWEMESEIQAFRSISHRLAQFELLLEGWPLAGD</sequence>
<evidence type="ECO:0000313" key="1">
    <source>
        <dbReference type="EMBL" id="RDK03357.1"/>
    </source>
</evidence>